<feature type="domain" description="Peptidase S11 D-alanyl-D-alanine carboxypeptidase A N-terminal" evidence="11">
    <location>
        <begin position="173"/>
        <end position="387"/>
    </location>
</feature>
<evidence type="ECO:0000256" key="7">
    <source>
        <dbReference type="RuleBase" id="RU004016"/>
    </source>
</evidence>
<evidence type="ECO:0000256" key="5">
    <source>
        <dbReference type="ARBA" id="ARBA00022984"/>
    </source>
</evidence>
<evidence type="ECO:0000259" key="11">
    <source>
        <dbReference type="Pfam" id="PF00768"/>
    </source>
</evidence>
<evidence type="ECO:0000256" key="3">
    <source>
        <dbReference type="ARBA" id="ARBA00022801"/>
    </source>
</evidence>
<evidence type="ECO:0000256" key="6">
    <source>
        <dbReference type="ARBA" id="ARBA00023316"/>
    </source>
</evidence>
<comment type="similarity">
    <text evidence="1 7">Belongs to the peptidase S11 family.</text>
</comment>
<keyword evidence="9" id="KW-0472">Membrane</keyword>
<comment type="caution">
    <text evidence="12">The sequence shown here is derived from an EMBL/GenBank/DDBJ whole genome shotgun (WGS) entry which is preliminary data.</text>
</comment>
<keyword evidence="9" id="KW-1133">Transmembrane helix</keyword>
<reference evidence="12 13" key="1">
    <citation type="submission" date="2019-06" db="EMBL/GenBank/DDBJ databases">
        <title>Whole genome shotgun sequence of Pseudonocardia saturnea NBRC 14499.</title>
        <authorList>
            <person name="Hosoyama A."/>
            <person name="Uohara A."/>
            <person name="Ohji S."/>
            <person name="Ichikawa N."/>
        </authorList>
    </citation>
    <scope>NUCLEOTIDE SEQUENCE [LARGE SCALE GENOMIC DNA]</scope>
    <source>
        <strain evidence="12 13">NBRC 14499</strain>
    </source>
</reference>
<feature type="compositionally biased region" description="Low complexity" evidence="8">
    <location>
        <begin position="431"/>
        <end position="450"/>
    </location>
</feature>
<dbReference type="Pfam" id="PF00768">
    <property type="entry name" value="Peptidase_S11"/>
    <property type="match status" value="1"/>
</dbReference>
<feature type="chain" id="PRO_5046496240" description="Peptidase S11 D-alanyl-D-alanine carboxypeptidase A N-terminal domain-containing protein" evidence="10">
    <location>
        <begin position="40"/>
        <end position="518"/>
    </location>
</feature>
<evidence type="ECO:0000256" key="4">
    <source>
        <dbReference type="ARBA" id="ARBA00022960"/>
    </source>
</evidence>
<proteinExistence type="inferred from homology"/>
<keyword evidence="4" id="KW-0133">Cell shape</keyword>
<feature type="compositionally biased region" description="Gly residues" evidence="8">
    <location>
        <begin position="451"/>
        <end position="469"/>
    </location>
</feature>
<dbReference type="PANTHER" id="PTHR21581:SF33">
    <property type="entry name" value="D-ALANYL-D-ALANINE CARBOXYPEPTIDASE DACB"/>
    <property type="match status" value="1"/>
</dbReference>
<evidence type="ECO:0000256" key="2">
    <source>
        <dbReference type="ARBA" id="ARBA00022729"/>
    </source>
</evidence>
<keyword evidence="6" id="KW-0961">Cell wall biogenesis/degradation</keyword>
<dbReference type="EMBL" id="BJNH01000074">
    <property type="protein sequence ID" value="GEC28266.1"/>
    <property type="molecule type" value="Genomic_DNA"/>
</dbReference>
<name>A0ABQ0S5S3_9PSEU</name>
<dbReference type="Gene3D" id="3.40.710.10">
    <property type="entry name" value="DD-peptidase/beta-lactamase superfamily"/>
    <property type="match status" value="1"/>
</dbReference>
<dbReference type="PRINTS" id="PR00725">
    <property type="entry name" value="DADACBPTASE1"/>
</dbReference>
<feature type="compositionally biased region" description="Low complexity" evidence="8">
    <location>
        <begin position="470"/>
        <end position="490"/>
    </location>
</feature>
<evidence type="ECO:0000256" key="1">
    <source>
        <dbReference type="ARBA" id="ARBA00007164"/>
    </source>
</evidence>
<dbReference type="InterPro" id="IPR012338">
    <property type="entry name" value="Beta-lactam/transpept-like"/>
</dbReference>
<protein>
    <recommendedName>
        <fullName evidence="11">Peptidase S11 D-alanyl-D-alanine carboxypeptidase A N-terminal domain-containing protein</fullName>
    </recommendedName>
</protein>
<evidence type="ECO:0000256" key="9">
    <source>
        <dbReference type="SAM" id="Phobius"/>
    </source>
</evidence>
<evidence type="ECO:0000256" key="10">
    <source>
        <dbReference type="SAM" id="SignalP"/>
    </source>
</evidence>
<dbReference type="InterPro" id="IPR018044">
    <property type="entry name" value="Peptidase_S11"/>
</dbReference>
<keyword evidence="9" id="KW-0812">Transmembrane</keyword>
<keyword evidence="2 10" id="KW-0732">Signal</keyword>
<dbReference type="InterPro" id="IPR001967">
    <property type="entry name" value="Peptidase_S11_N"/>
</dbReference>
<dbReference type="SUPFAM" id="SSF56601">
    <property type="entry name" value="beta-lactamase/transpeptidase-like"/>
    <property type="match status" value="1"/>
</dbReference>
<keyword evidence="5" id="KW-0573">Peptidoglycan synthesis</keyword>
<dbReference type="RefSeq" id="WP_232021252.1">
    <property type="nucleotide sequence ID" value="NZ_BJNH01000074.1"/>
</dbReference>
<feature type="transmembrane region" description="Helical" evidence="9">
    <location>
        <begin position="492"/>
        <end position="512"/>
    </location>
</feature>
<organism evidence="12 13">
    <name type="scientific">Pseudonocardia saturnea</name>
    <dbReference type="NCBI Taxonomy" id="33909"/>
    <lineage>
        <taxon>Bacteria</taxon>
        <taxon>Bacillati</taxon>
        <taxon>Actinomycetota</taxon>
        <taxon>Actinomycetes</taxon>
        <taxon>Pseudonocardiales</taxon>
        <taxon>Pseudonocardiaceae</taxon>
        <taxon>Pseudonocardia</taxon>
    </lineage>
</organism>
<dbReference type="PANTHER" id="PTHR21581">
    <property type="entry name" value="D-ALANYL-D-ALANINE CARBOXYPEPTIDASE"/>
    <property type="match status" value="1"/>
</dbReference>
<gene>
    <name evidence="12" type="ORF">PSA01_52950</name>
</gene>
<dbReference type="Proteomes" id="UP000320693">
    <property type="component" value="Unassembled WGS sequence"/>
</dbReference>
<keyword evidence="3" id="KW-0378">Hydrolase</keyword>
<accession>A0ABQ0S5S3</accession>
<keyword evidence="13" id="KW-1185">Reference proteome</keyword>
<feature type="signal peptide" evidence="10">
    <location>
        <begin position="1"/>
        <end position="39"/>
    </location>
</feature>
<sequence>MTSAPSPRAVSRIAALAVPGRLLLLSLPLLLLGAAPAVAAPAVAVPPVAVPSVAVPSVAVPSAAVPPVAAPPVAAPPVALPSVAMPAAGSPPAGLPPAGLPSAAMPSAAMPAAGSPAGTAYVAGLCPGQEVPPGPPAEEEAAPVAPLPVPDPPVGGLTGCAEAHAGPVPPPPVGVASYLVADLDSGAVLAARAPHARHRPASTIKLLLALVVDDGLPPERIVTGTVEDANIEGSRAGIGPGGRYSVEQLLHGLLLASGNDAAHALARELGGTPATLAAMRDTARGLGALDTRPATPSGLDGPGMSSSAYDLALVLREALDRPRIAAVLRAPGIAFPGFADRPGFELGNGDRMFGTPGFLGGKNGFTDAARHTYVGAVERDGRRLVVALVRGEPQPLRMVDQARALLDWGFGVTANGIGTLVAQVPPGGGEPAAPGSPAAPGDPAAQEGSGPAEGAGSSEGSGSSEGTGPSGDPEPSGGAPEAGAEGAGPAEAAVVGGVAAAVGVVAAAVAVLRRRLRR</sequence>
<feature type="region of interest" description="Disordered" evidence="8">
    <location>
        <begin position="422"/>
        <end position="490"/>
    </location>
</feature>
<evidence type="ECO:0000313" key="12">
    <source>
        <dbReference type="EMBL" id="GEC28266.1"/>
    </source>
</evidence>
<evidence type="ECO:0000313" key="13">
    <source>
        <dbReference type="Proteomes" id="UP000320693"/>
    </source>
</evidence>
<evidence type="ECO:0000256" key="8">
    <source>
        <dbReference type="SAM" id="MobiDB-lite"/>
    </source>
</evidence>